<comment type="caution">
    <text evidence="2">The sequence shown here is derived from an EMBL/GenBank/DDBJ whole genome shotgun (WGS) entry which is preliminary data.</text>
</comment>
<dbReference type="RefSeq" id="WP_128198143.1">
    <property type="nucleotide sequence ID" value="NZ_SACT01000002.1"/>
</dbReference>
<gene>
    <name evidence="2" type="ORF">ENE75_10190</name>
</gene>
<organism evidence="2 3">
    <name type="scientific">Rubrivivax albus</name>
    <dbReference type="NCBI Taxonomy" id="2499835"/>
    <lineage>
        <taxon>Bacteria</taxon>
        <taxon>Pseudomonadati</taxon>
        <taxon>Pseudomonadota</taxon>
        <taxon>Betaproteobacteria</taxon>
        <taxon>Burkholderiales</taxon>
        <taxon>Sphaerotilaceae</taxon>
        <taxon>Rubrivivax</taxon>
    </lineage>
</organism>
<dbReference type="OrthoDB" id="5508354at2"/>
<dbReference type="CDD" id="cd03057">
    <property type="entry name" value="GST_N_Beta"/>
    <property type="match status" value="1"/>
</dbReference>
<evidence type="ECO:0000259" key="1">
    <source>
        <dbReference type="PROSITE" id="PS50404"/>
    </source>
</evidence>
<dbReference type="InterPro" id="IPR004045">
    <property type="entry name" value="Glutathione_S-Trfase_N"/>
</dbReference>
<accession>A0A3S2TNI0</accession>
<dbReference type="PROSITE" id="PS50404">
    <property type="entry name" value="GST_NTER"/>
    <property type="match status" value="1"/>
</dbReference>
<dbReference type="GO" id="GO:0016740">
    <property type="term" value="F:transferase activity"/>
    <property type="evidence" value="ECO:0007669"/>
    <property type="project" value="UniProtKB-KW"/>
</dbReference>
<dbReference type="PANTHER" id="PTHR44051">
    <property type="entry name" value="GLUTATHIONE S-TRANSFERASE-RELATED"/>
    <property type="match status" value="1"/>
</dbReference>
<feature type="domain" description="GST N-terminal" evidence="1">
    <location>
        <begin position="4"/>
        <end position="87"/>
    </location>
</feature>
<dbReference type="AlphaFoldDB" id="A0A3S2TNI0"/>
<dbReference type="SUPFAM" id="SSF47616">
    <property type="entry name" value="GST C-terminal domain-like"/>
    <property type="match status" value="1"/>
</dbReference>
<dbReference type="InterPro" id="IPR036282">
    <property type="entry name" value="Glutathione-S-Trfase_C_sf"/>
</dbReference>
<dbReference type="EMBL" id="SACT01000002">
    <property type="protein sequence ID" value="RVT52771.1"/>
    <property type="molecule type" value="Genomic_DNA"/>
</dbReference>
<sequence>MAEPGGLVLHGQAGWGSAIVEAQLAFYGLPFRFEATGDLFDAAEARERLRPLNPLAQVPVLVLPDGTVMTESAAITLHLADLTGRDDLVPGPPAAERAAFLRWLVFLVANVYPTFTYADDPARFVKADVAVQKAFRAEVDAYAQRLWGHVEAAAVGPWFLGQRFSALDVYLAVMTKWRPRRDWFAAHAPKLLAAADAAAALPAVAPVMARNFGG</sequence>
<dbReference type="SUPFAM" id="SSF52833">
    <property type="entry name" value="Thioredoxin-like"/>
    <property type="match status" value="1"/>
</dbReference>
<reference evidence="2 3" key="1">
    <citation type="submission" date="2019-01" db="EMBL/GenBank/DDBJ databases">
        <authorList>
            <person name="Chen W.-M."/>
        </authorList>
    </citation>
    <scope>NUCLEOTIDE SEQUENCE [LARGE SCALE GENOMIC DNA]</scope>
    <source>
        <strain evidence="2 3">ICH-3</strain>
    </source>
</reference>
<dbReference type="Pfam" id="PF13409">
    <property type="entry name" value="GST_N_2"/>
    <property type="match status" value="1"/>
</dbReference>
<keyword evidence="2" id="KW-0808">Transferase</keyword>
<protein>
    <submittedName>
        <fullName evidence="2">Glutathione S-transferase family protein</fullName>
    </submittedName>
</protein>
<evidence type="ECO:0000313" key="3">
    <source>
        <dbReference type="Proteomes" id="UP000288178"/>
    </source>
</evidence>
<proteinExistence type="predicted"/>
<evidence type="ECO:0000313" key="2">
    <source>
        <dbReference type="EMBL" id="RVT52771.1"/>
    </source>
</evidence>
<dbReference type="Proteomes" id="UP000288178">
    <property type="component" value="Unassembled WGS sequence"/>
</dbReference>
<dbReference type="InterPro" id="IPR036249">
    <property type="entry name" value="Thioredoxin-like_sf"/>
</dbReference>
<dbReference type="PANTHER" id="PTHR44051:SF8">
    <property type="entry name" value="GLUTATHIONE S-TRANSFERASE GSTA"/>
    <property type="match status" value="1"/>
</dbReference>
<name>A0A3S2TNI0_9BURK</name>
<dbReference type="Gene3D" id="3.40.30.10">
    <property type="entry name" value="Glutaredoxin"/>
    <property type="match status" value="1"/>
</dbReference>
<dbReference type="Gene3D" id="1.20.1050.10">
    <property type="match status" value="1"/>
</dbReference>
<keyword evidence="3" id="KW-1185">Reference proteome</keyword>